<dbReference type="InterPro" id="IPR006680">
    <property type="entry name" value="Amidohydro-rel"/>
</dbReference>
<organism evidence="3 4">
    <name type="scientific">Saccharopolyspora taberi</name>
    <dbReference type="NCBI Taxonomy" id="60895"/>
    <lineage>
        <taxon>Bacteria</taxon>
        <taxon>Bacillati</taxon>
        <taxon>Actinomycetota</taxon>
        <taxon>Actinomycetes</taxon>
        <taxon>Pseudonocardiales</taxon>
        <taxon>Pseudonocardiaceae</taxon>
        <taxon>Saccharopolyspora</taxon>
    </lineage>
</organism>
<dbReference type="Pfam" id="PF04909">
    <property type="entry name" value="Amidohydro_2"/>
    <property type="match status" value="1"/>
</dbReference>
<reference evidence="3 4" key="1">
    <citation type="journal article" date="2019" name="Int. J. Syst. Evol. Microbiol.">
        <title>The Global Catalogue of Microorganisms (GCM) 10K type strain sequencing project: providing services to taxonomists for standard genome sequencing and annotation.</title>
        <authorList>
            <consortium name="The Broad Institute Genomics Platform"/>
            <consortium name="The Broad Institute Genome Sequencing Center for Infectious Disease"/>
            <person name="Wu L."/>
            <person name="Ma J."/>
        </authorList>
    </citation>
    <scope>NUCLEOTIDE SEQUENCE [LARGE SCALE GENOMIC DNA]</scope>
    <source>
        <strain evidence="3 4">JCM 9383</strain>
    </source>
</reference>
<dbReference type="Proteomes" id="UP001500979">
    <property type="component" value="Unassembled WGS sequence"/>
</dbReference>
<evidence type="ECO:0000259" key="2">
    <source>
        <dbReference type="Pfam" id="PF04909"/>
    </source>
</evidence>
<evidence type="ECO:0000256" key="1">
    <source>
        <dbReference type="ARBA" id="ARBA00023239"/>
    </source>
</evidence>
<evidence type="ECO:0000313" key="4">
    <source>
        <dbReference type="Proteomes" id="UP001500979"/>
    </source>
</evidence>
<dbReference type="RefSeq" id="WP_344678510.1">
    <property type="nucleotide sequence ID" value="NZ_BAAAUX010000006.1"/>
</dbReference>
<dbReference type="Gene3D" id="3.20.20.140">
    <property type="entry name" value="Metal-dependent hydrolases"/>
    <property type="match status" value="1"/>
</dbReference>
<sequence length="331" mass="37162">MQHKIALEEHWDSPEFNATASHYSDSGYVERVQLRLEEVDQRVADMDRNGIGISILSLTQPGIEAVLDPAKAVDAARRMNDHAAEKLVGRYPDRLRAFAAVPLQDPEKAAEEVERAVRDLGFLGVMVNGYSNIGDEDTAQYLDEPAVEPFWAKVEELGVPVYLHPRRPLPSQQRIYQGYEGILGSPWGFGLETATHAVRLILSGLFDRHPGANVILGHLGEALPFTLPRLEHRVRHQRNGTYGKHEKEPTEYLRNNFYLTTSGVLRPQTLLSTLLEVGADRVLFSVDYPYESMDEMVPWFEGVPISENDRLKIGRTNAERLFGLGRPATAP</sequence>
<dbReference type="PANTHER" id="PTHR21240:SF30">
    <property type="entry name" value="AMIDOHYDROLASE-RELATED DOMAIN-CONTAINING PROTEIN-RELATED"/>
    <property type="match status" value="1"/>
</dbReference>
<accession>A0ABN3V6F2</accession>
<proteinExistence type="predicted"/>
<dbReference type="SUPFAM" id="SSF51556">
    <property type="entry name" value="Metallo-dependent hydrolases"/>
    <property type="match status" value="1"/>
</dbReference>
<evidence type="ECO:0000313" key="3">
    <source>
        <dbReference type="EMBL" id="GAA2780598.1"/>
    </source>
</evidence>
<feature type="domain" description="Amidohydrolase-related" evidence="2">
    <location>
        <begin position="61"/>
        <end position="324"/>
    </location>
</feature>
<keyword evidence="4" id="KW-1185">Reference proteome</keyword>
<dbReference type="EMBL" id="BAAAUX010000006">
    <property type="protein sequence ID" value="GAA2780598.1"/>
    <property type="molecule type" value="Genomic_DNA"/>
</dbReference>
<dbReference type="InterPro" id="IPR032466">
    <property type="entry name" value="Metal_Hydrolase"/>
</dbReference>
<gene>
    <name evidence="3" type="primary">tsdA</name>
    <name evidence="3" type="ORF">GCM10010470_13020</name>
</gene>
<name>A0ABN3V6F2_9PSEU</name>
<protein>
    <submittedName>
        <fullName evidence="3">Gamma-resorcylate decarboxylase</fullName>
    </submittedName>
</protein>
<keyword evidence="1" id="KW-0456">Lyase</keyword>
<dbReference type="PANTHER" id="PTHR21240">
    <property type="entry name" value="2-AMINO-3-CARBOXYLMUCONATE-6-SEMIALDEHYDE DECARBOXYLASE"/>
    <property type="match status" value="1"/>
</dbReference>
<comment type="caution">
    <text evidence="3">The sequence shown here is derived from an EMBL/GenBank/DDBJ whole genome shotgun (WGS) entry which is preliminary data.</text>
</comment>
<dbReference type="InterPro" id="IPR032465">
    <property type="entry name" value="ACMSD"/>
</dbReference>